<comment type="caution">
    <text evidence="2">The sequence shown here is derived from an EMBL/GenBank/DDBJ whole genome shotgun (WGS) entry which is preliminary data.</text>
</comment>
<organism evidence="2 3">
    <name type="scientific">Paraconiothyrium brasiliense</name>
    <dbReference type="NCBI Taxonomy" id="300254"/>
    <lineage>
        <taxon>Eukaryota</taxon>
        <taxon>Fungi</taxon>
        <taxon>Dikarya</taxon>
        <taxon>Ascomycota</taxon>
        <taxon>Pezizomycotina</taxon>
        <taxon>Dothideomycetes</taxon>
        <taxon>Pleosporomycetidae</taxon>
        <taxon>Pleosporales</taxon>
        <taxon>Massarineae</taxon>
        <taxon>Didymosphaeriaceae</taxon>
        <taxon>Paraconiothyrium</taxon>
    </lineage>
</organism>
<feature type="domain" description="AAA+ ATPase lid" evidence="1">
    <location>
        <begin position="488"/>
        <end position="535"/>
    </location>
</feature>
<dbReference type="EMBL" id="JAKJXO020000005">
    <property type="protein sequence ID" value="KAL1605010.1"/>
    <property type="molecule type" value="Genomic_DNA"/>
</dbReference>
<evidence type="ECO:0000313" key="3">
    <source>
        <dbReference type="Proteomes" id="UP001521785"/>
    </source>
</evidence>
<dbReference type="PANTHER" id="PTHR46411">
    <property type="entry name" value="FAMILY ATPASE, PUTATIVE-RELATED"/>
    <property type="match status" value="1"/>
</dbReference>
<evidence type="ECO:0000259" key="1">
    <source>
        <dbReference type="Pfam" id="PF23232"/>
    </source>
</evidence>
<evidence type="ECO:0000313" key="2">
    <source>
        <dbReference type="EMBL" id="KAL1605010.1"/>
    </source>
</evidence>
<keyword evidence="3" id="KW-1185">Reference proteome</keyword>
<dbReference type="InterPro" id="IPR056599">
    <property type="entry name" value="AAA_lid_fung"/>
</dbReference>
<dbReference type="Proteomes" id="UP001521785">
    <property type="component" value="Unassembled WGS sequence"/>
</dbReference>
<sequence length="550" mass="62857">MSTEGVMSETIVVPIASGGIAERITESYKPAGPENSGSKQERIKYRVEYVEITTGNVLHRHETKGLNLDDEAALGGAETVFELVTTIRTGQKDSGDEKLTRIPHAGSAASVSMHILSGAIVHALRSVVQYYPGQDLSNDVVKVASPYAILVHHYDELTEYRERAKSGAADEKCYREKDAYEHLGILKEFLDEHVMPAVEAERARNKRGAYTFDMYWVMMKPGTTFVDHFTKPPEEWTVNYWMLEYNGTFVERVLRSSSRDKFDGEGDADTKPLILDDLSGNKKAEDLIGYGKLYWRLLRKQCRYYKGKTKDYPHTEVDGLVMVDMDAYLEAFPGRRCVIMASSSDKRTWVSDCTCSVCAHNRDMAADKKTTVFEDYDSLPPKTRDELDAEQYLLLPSHVYAYVFRTRTWGRLRFRTVEDQFCSPWSELLHVKGLGEPNFDEDMINQLVMDEKRVNTLKALAKSFIRVNKFGETSDREPWSADFVKGKAFQTAVALAEYEATKDSEGKIIMNDTHLRSVVEMSRDFKEYLKDLHRGDEGKRAERRFERLDK</sequence>
<dbReference type="PANTHER" id="PTHR46411:SF4">
    <property type="entry name" value="AAA+ ATPASE DOMAIN-CONTAINING PROTEIN"/>
    <property type="match status" value="1"/>
</dbReference>
<reference evidence="2 3" key="1">
    <citation type="submission" date="2024-02" db="EMBL/GenBank/DDBJ databases">
        <title>De novo assembly and annotation of 12 fungi associated with fruit tree decline syndrome in Ontario, Canada.</title>
        <authorList>
            <person name="Sulman M."/>
            <person name="Ellouze W."/>
            <person name="Ilyukhin E."/>
        </authorList>
    </citation>
    <scope>NUCLEOTIDE SEQUENCE [LARGE SCALE GENOMIC DNA]</scope>
    <source>
        <strain evidence="2 3">M42-189</strain>
    </source>
</reference>
<proteinExistence type="predicted"/>
<accession>A0ABR3RKQ3</accession>
<gene>
    <name evidence="2" type="ORF">SLS60_004553</name>
</gene>
<name>A0ABR3RKQ3_9PLEO</name>
<protein>
    <recommendedName>
        <fullName evidence="1">AAA+ ATPase lid domain-containing protein</fullName>
    </recommendedName>
</protein>
<dbReference type="Pfam" id="PF23232">
    <property type="entry name" value="AAA_lid_13"/>
    <property type="match status" value="1"/>
</dbReference>